<dbReference type="PANTHER" id="PTHR44129">
    <property type="entry name" value="WD REPEAT-CONTAINING PROTEIN POP1"/>
    <property type="match status" value="1"/>
</dbReference>
<feature type="repeat" description="WD" evidence="3">
    <location>
        <begin position="244"/>
        <end position="285"/>
    </location>
</feature>
<keyword evidence="1 3" id="KW-0853">WD repeat</keyword>
<dbReference type="EMBL" id="LR902489">
    <property type="protein sequence ID" value="CAD7250631.1"/>
    <property type="molecule type" value="Genomic_DNA"/>
</dbReference>
<dbReference type="EMBL" id="CAJPEV010002972">
    <property type="protein sequence ID" value="CAG0898569.1"/>
    <property type="molecule type" value="Genomic_DNA"/>
</dbReference>
<dbReference type="OrthoDB" id="6344155at2759"/>
<accession>A0A7R9FPW3</accession>
<name>A0A7R9FPW3_9CRUS</name>
<dbReference type="SMART" id="SM00320">
    <property type="entry name" value="WD40"/>
    <property type="match status" value="7"/>
</dbReference>
<protein>
    <submittedName>
        <fullName evidence="4">Uncharacterized protein</fullName>
    </submittedName>
</protein>
<dbReference type="InterPro" id="IPR020472">
    <property type="entry name" value="WD40_PAC1"/>
</dbReference>
<dbReference type="PRINTS" id="PR00320">
    <property type="entry name" value="GPROTEINBRPT"/>
</dbReference>
<dbReference type="Proteomes" id="UP000677054">
    <property type="component" value="Unassembled WGS sequence"/>
</dbReference>
<reference evidence="4" key="1">
    <citation type="submission" date="2020-11" db="EMBL/GenBank/DDBJ databases">
        <authorList>
            <person name="Tran Van P."/>
        </authorList>
    </citation>
    <scope>NUCLEOTIDE SEQUENCE</scope>
</reference>
<dbReference type="PROSITE" id="PS50082">
    <property type="entry name" value="WD_REPEATS_2"/>
    <property type="match status" value="5"/>
</dbReference>
<dbReference type="InterPro" id="IPR001680">
    <property type="entry name" value="WD40_rpt"/>
</dbReference>
<feature type="repeat" description="WD" evidence="3">
    <location>
        <begin position="382"/>
        <end position="423"/>
    </location>
</feature>
<evidence type="ECO:0000256" key="1">
    <source>
        <dbReference type="ARBA" id="ARBA00022574"/>
    </source>
</evidence>
<dbReference type="InterPro" id="IPR015943">
    <property type="entry name" value="WD40/YVTN_repeat-like_dom_sf"/>
</dbReference>
<dbReference type="Gene3D" id="2.130.10.10">
    <property type="entry name" value="YVTN repeat-like/Quinoprotein amine dehydrogenase"/>
    <property type="match status" value="3"/>
</dbReference>
<feature type="repeat" description="WD" evidence="3">
    <location>
        <begin position="286"/>
        <end position="327"/>
    </location>
</feature>
<sequence length="439" mass="46601">MSVCCVASGRGGSLAASGGEDGRIILTQIPSGMVEARLDHHRGGILHLEIDPQNDILVAGSADQTLSIWSLDTSFHLLNDVSLNAELVSLAVSPDSIFLLAACSDDVIYVVSLATGTFVRTLHKITTSHITGIYAAEDSKRAAICYQNGLVGIFDYVSGKEVEISSSGVPTASSVCGTAGDKFLFIAGGNGVSILSFVPPGETAHSQEVTCIDMTSDGSLLVSGSKDGQLKVWRWPGGDHHSTLVGHGKAVNCVSFAPNALFLVSGSLDHSIRVWSLTLGLHVRVMKAHENSVEAVKVFPDSRRVVSADNSGTVIIWRSDTLTQLASFRALHLQLGVTKDARYVVCSSLDSSIPWRAIGVAESTVSPSLQVCPLLNPEKSYRVSHKDAILCWALSPDCLRLITGSADTSLKVWNLDGGKLEQIATMQMKDSTRGVEESA</sequence>
<evidence type="ECO:0000313" key="5">
    <source>
        <dbReference type="Proteomes" id="UP000677054"/>
    </source>
</evidence>
<keyword evidence="2" id="KW-0677">Repeat</keyword>
<evidence type="ECO:0000256" key="2">
    <source>
        <dbReference type="ARBA" id="ARBA00022737"/>
    </source>
</evidence>
<dbReference type="InterPro" id="IPR011047">
    <property type="entry name" value="Quinoprotein_ADH-like_sf"/>
</dbReference>
<dbReference type="SUPFAM" id="SSF50998">
    <property type="entry name" value="Quinoprotein alcohol dehydrogenase-like"/>
    <property type="match status" value="1"/>
</dbReference>
<dbReference type="PROSITE" id="PS50294">
    <property type="entry name" value="WD_REPEATS_REGION"/>
    <property type="match status" value="5"/>
</dbReference>
<dbReference type="InterPro" id="IPR050349">
    <property type="entry name" value="WD_LIS1/nudF_dynein_reg"/>
</dbReference>
<dbReference type="InterPro" id="IPR019775">
    <property type="entry name" value="WD40_repeat_CS"/>
</dbReference>
<gene>
    <name evidence="4" type="ORF">DSTB1V02_LOCUS10401</name>
</gene>
<evidence type="ECO:0000256" key="3">
    <source>
        <dbReference type="PROSITE-ProRule" id="PRU00221"/>
    </source>
</evidence>
<feature type="repeat" description="WD" evidence="3">
    <location>
        <begin position="202"/>
        <end position="233"/>
    </location>
</feature>
<evidence type="ECO:0000313" key="4">
    <source>
        <dbReference type="EMBL" id="CAD7250631.1"/>
    </source>
</evidence>
<proteinExistence type="predicted"/>
<dbReference type="AlphaFoldDB" id="A0A7R9FPW3"/>
<keyword evidence="5" id="KW-1185">Reference proteome</keyword>
<feature type="repeat" description="WD" evidence="3">
    <location>
        <begin position="38"/>
        <end position="79"/>
    </location>
</feature>
<dbReference type="CDD" id="cd00200">
    <property type="entry name" value="WD40"/>
    <property type="match status" value="1"/>
</dbReference>
<dbReference type="PROSITE" id="PS00678">
    <property type="entry name" value="WD_REPEATS_1"/>
    <property type="match status" value="1"/>
</dbReference>
<dbReference type="Pfam" id="PF00400">
    <property type="entry name" value="WD40"/>
    <property type="match status" value="5"/>
</dbReference>
<organism evidence="4">
    <name type="scientific">Darwinula stevensoni</name>
    <dbReference type="NCBI Taxonomy" id="69355"/>
    <lineage>
        <taxon>Eukaryota</taxon>
        <taxon>Metazoa</taxon>
        <taxon>Ecdysozoa</taxon>
        <taxon>Arthropoda</taxon>
        <taxon>Crustacea</taxon>
        <taxon>Oligostraca</taxon>
        <taxon>Ostracoda</taxon>
        <taxon>Podocopa</taxon>
        <taxon>Podocopida</taxon>
        <taxon>Darwinulocopina</taxon>
        <taxon>Darwinuloidea</taxon>
        <taxon>Darwinulidae</taxon>
        <taxon>Darwinula</taxon>
    </lineage>
</organism>